<dbReference type="Proteomes" id="UP000234681">
    <property type="component" value="Chromosome 20"/>
</dbReference>
<organism evidence="2 3">
    <name type="scientific">Rattus norvegicus</name>
    <name type="common">Rat</name>
    <dbReference type="NCBI Taxonomy" id="10116"/>
    <lineage>
        <taxon>Eukaryota</taxon>
        <taxon>Metazoa</taxon>
        <taxon>Chordata</taxon>
        <taxon>Craniata</taxon>
        <taxon>Vertebrata</taxon>
        <taxon>Euteleostomi</taxon>
        <taxon>Mammalia</taxon>
        <taxon>Eutheria</taxon>
        <taxon>Euarchontoglires</taxon>
        <taxon>Glires</taxon>
        <taxon>Rodentia</taxon>
        <taxon>Myomorpha</taxon>
        <taxon>Muroidea</taxon>
        <taxon>Muridae</taxon>
        <taxon>Murinae</taxon>
        <taxon>Rattus</taxon>
    </lineage>
</organism>
<gene>
    <name evidence="2" type="ORF">rCG_61088</name>
</gene>
<feature type="compositionally biased region" description="Polar residues" evidence="1">
    <location>
        <begin position="1"/>
        <end position="10"/>
    </location>
</feature>
<dbReference type="EMBL" id="CH473988">
    <property type="protein sequence ID" value="EDL97319.1"/>
    <property type="molecule type" value="Genomic_DNA"/>
</dbReference>
<feature type="compositionally biased region" description="Basic and acidic residues" evidence="1">
    <location>
        <begin position="11"/>
        <end position="21"/>
    </location>
</feature>
<dbReference type="AlphaFoldDB" id="A6JKV3"/>
<evidence type="ECO:0000256" key="1">
    <source>
        <dbReference type="SAM" id="MobiDB-lite"/>
    </source>
</evidence>
<evidence type="ECO:0000313" key="2">
    <source>
        <dbReference type="EMBL" id="EDL97319.1"/>
    </source>
</evidence>
<sequence length="59" mass="6689">MGVESPVTQGDTKKELEKPREDLLAPSMGLHLGHLRRMDKFSLGNTRIELQIYYTGCQV</sequence>
<reference evidence="3" key="1">
    <citation type="submission" date="2005-09" db="EMBL/GenBank/DDBJ databases">
        <authorList>
            <person name="Mural R.J."/>
            <person name="Li P.W."/>
            <person name="Adams M.D."/>
            <person name="Amanatides P.G."/>
            <person name="Baden-Tillson H."/>
            <person name="Barnstead M."/>
            <person name="Chin S.H."/>
            <person name="Dew I."/>
            <person name="Evans C.A."/>
            <person name="Ferriera S."/>
            <person name="Flanigan M."/>
            <person name="Fosler C."/>
            <person name="Glodek A."/>
            <person name="Gu Z."/>
            <person name="Holt R.A."/>
            <person name="Jennings D."/>
            <person name="Kraft C.L."/>
            <person name="Lu F."/>
            <person name="Nguyen T."/>
            <person name="Nusskern D.R."/>
            <person name="Pfannkoch C.M."/>
            <person name="Sitter C."/>
            <person name="Sutton G.G."/>
            <person name="Venter J.C."/>
            <person name="Wang Z."/>
            <person name="Woodage T."/>
            <person name="Zheng X.H."/>
            <person name="Zhong F."/>
        </authorList>
    </citation>
    <scope>NUCLEOTIDE SEQUENCE [LARGE SCALE GENOMIC DNA]</scope>
    <source>
        <strain>BN</strain>
        <strain evidence="3">Sprague-Dawley</strain>
    </source>
</reference>
<protein>
    <submittedName>
        <fullName evidence="2">RCG61088</fullName>
    </submittedName>
</protein>
<feature type="region of interest" description="Disordered" evidence="1">
    <location>
        <begin position="1"/>
        <end position="21"/>
    </location>
</feature>
<proteinExistence type="predicted"/>
<accession>A6JKV3</accession>
<evidence type="ECO:0000313" key="3">
    <source>
        <dbReference type="Proteomes" id="UP000234681"/>
    </source>
</evidence>
<name>A6JKV3_RAT</name>